<proteinExistence type="predicted"/>
<feature type="compositionally biased region" description="Basic and acidic residues" evidence="1">
    <location>
        <begin position="441"/>
        <end position="450"/>
    </location>
</feature>
<dbReference type="InterPro" id="IPR006633">
    <property type="entry name" value="Carb-bd_sugar_hydrolysis-dom"/>
</dbReference>
<reference evidence="4" key="1">
    <citation type="submission" date="2016-10" db="EMBL/GenBank/DDBJ databases">
        <authorList>
            <person name="Varghese N."/>
            <person name="Submissions S."/>
        </authorList>
    </citation>
    <scope>NUCLEOTIDE SEQUENCE [LARGE SCALE GENOMIC DNA]</scope>
    <source>
        <strain evidence="4">CGMCC 1.10971</strain>
    </source>
</reference>
<accession>A0A1I2M3E8</accession>
<dbReference type="RefSeq" id="WP_232348871.1">
    <property type="nucleotide sequence ID" value="NZ_FOOU01000001.1"/>
</dbReference>
<feature type="domain" description="Carbohydrate-binding/sugar hydrolysis" evidence="2">
    <location>
        <begin position="41"/>
        <end position="189"/>
    </location>
</feature>
<evidence type="ECO:0000313" key="3">
    <source>
        <dbReference type="EMBL" id="SFF83976.1"/>
    </source>
</evidence>
<feature type="region of interest" description="Disordered" evidence="1">
    <location>
        <begin position="428"/>
        <end position="450"/>
    </location>
</feature>
<dbReference type="NCBIfam" id="TIGR04247">
    <property type="entry name" value="NosD_copper_fam"/>
    <property type="match status" value="1"/>
</dbReference>
<dbReference type="InterPro" id="IPR006626">
    <property type="entry name" value="PbH1"/>
</dbReference>
<dbReference type="InterPro" id="IPR026464">
    <property type="entry name" value="NosD_copper_fam"/>
</dbReference>
<dbReference type="SUPFAM" id="SSF51126">
    <property type="entry name" value="Pectin lyase-like"/>
    <property type="match status" value="1"/>
</dbReference>
<dbReference type="SMART" id="SM00722">
    <property type="entry name" value="CASH"/>
    <property type="match status" value="2"/>
</dbReference>
<keyword evidence="4" id="KW-1185">Reference proteome</keyword>
<evidence type="ECO:0000313" key="4">
    <source>
        <dbReference type="Proteomes" id="UP000198623"/>
    </source>
</evidence>
<sequence>MRLLHNFIVVVLVQLSMLTVVSADVRVVTPSYGLQVAIDGAQPGDQLLLDAGRYIGNFKIDKPLILTGNSGTIIDANGTGHAIVVEAPDVRIESLEIRNWGGDLTEMDSAVFVKKRAARTHILNNYLVGDTFGIWVDGTQQVLIKANRIEGNLQVRSQDRGNGIHLFNVGKARVEGNEVWHTRDGIYIDTSNNNELIGNYLHDLRYGVHYMYSYHNLVSGNRTVNTRTGYALMQSKFLTVTNNISENDSNYGILMNFITQSTLENNRVSGVQNNRSESGGGTSGSSVTEGKALFIYNSLFNQIRGNHFSDSDLGVHMTAGSEDNIFTGNAFVNNREQVKYVATRQQNWSHEGVGNYWSDYLGWDMDADGIGDTQYEPTDGVDRLLWKFPAAKVLLNSPAVETIRWVQRQFPVLKAQGVVDTHPLMQMPENLSPSTASDAAVTEKIDDKHS</sequence>
<dbReference type="SMART" id="SM00710">
    <property type="entry name" value="PbH1"/>
    <property type="match status" value="10"/>
</dbReference>
<dbReference type="Pfam" id="PF05048">
    <property type="entry name" value="NosD"/>
    <property type="match status" value="1"/>
</dbReference>
<organism evidence="3 4">
    <name type="scientific">Neptunomonas qingdaonensis</name>
    <dbReference type="NCBI Taxonomy" id="1045558"/>
    <lineage>
        <taxon>Bacteria</taxon>
        <taxon>Pseudomonadati</taxon>
        <taxon>Pseudomonadota</taxon>
        <taxon>Gammaproteobacteria</taxon>
        <taxon>Oceanospirillales</taxon>
        <taxon>Oceanospirillaceae</taxon>
        <taxon>Neptunomonas</taxon>
    </lineage>
</organism>
<dbReference type="InterPro" id="IPR011050">
    <property type="entry name" value="Pectin_lyase_fold/virulence"/>
</dbReference>
<protein>
    <submittedName>
        <fullName evidence="3">Nitrous oxidase accessory protein</fullName>
    </submittedName>
</protein>
<dbReference type="InterPro" id="IPR012334">
    <property type="entry name" value="Pectin_lyas_fold"/>
</dbReference>
<gene>
    <name evidence="3" type="ORF">SAMN05216175_101307</name>
</gene>
<evidence type="ECO:0000259" key="2">
    <source>
        <dbReference type="SMART" id="SM00722"/>
    </source>
</evidence>
<dbReference type="AlphaFoldDB" id="A0A1I2M3E8"/>
<dbReference type="EMBL" id="FOOU01000001">
    <property type="protein sequence ID" value="SFF83976.1"/>
    <property type="molecule type" value="Genomic_DNA"/>
</dbReference>
<dbReference type="STRING" id="1045558.SAMN05216175_101307"/>
<dbReference type="InterPro" id="IPR007742">
    <property type="entry name" value="NosD_dom"/>
</dbReference>
<feature type="domain" description="Carbohydrate-binding/sugar hydrolysis" evidence="2">
    <location>
        <begin position="195"/>
        <end position="373"/>
    </location>
</feature>
<name>A0A1I2M3E8_9GAMM</name>
<evidence type="ECO:0000256" key="1">
    <source>
        <dbReference type="SAM" id="MobiDB-lite"/>
    </source>
</evidence>
<dbReference type="NCBIfam" id="TIGR03804">
    <property type="entry name" value="para_beta_helix"/>
    <property type="match status" value="1"/>
</dbReference>
<dbReference type="Proteomes" id="UP000198623">
    <property type="component" value="Unassembled WGS sequence"/>
</dbReference>
<dbReference type="InterPro" id="IPR022441">
    <property type="entry name" value="Para_beta_helix_rpt-2"/>
</dbReference>
<dbReference type="Gene3D" id="2.160.20.10">
    <property type="entry name" value="Single-stranded right-handed beta-helix, Pectin lyase-like"/>
    <property type="match status" value="1"/>
</dbReference>